<keyword evidence="2" id="KW-1185">Reference proteome</keyword>
<dbReference type="Proteomes" id="UP001163846">
    <property type="component" value="Unassembled WGS sequence"/>
</dbReference>
<evidence type="ECO:0000313" key="2">
    <source>
        <dbReference type="Proteomes" id="UP001163846"/>
    </source>
</evidence>
<protein>
    <submittedName>
        <fullName evidence="1">Uncharacterized protein</fullName>
    </submittedName>
</protein>
<name>A0AA38UCN8_9AGAR</name>
<evidence type="ECO:0000313" key="1">
    <source>
        <dbReference type="EMBL" id="KAJ3833582.1"/>
    </source>
</evidence>
<reference evidence="1" key="1">
    <citation type="submission" date="2022-08" db="EMBL/GenBank/DDBJ databases">
        <authorList>
            <consortium name="DOE Joint Genome Institute"/>
            <person name="Min B."/>
            <person name="Riley R."/>
            <person name="Sierra-Patev S."/>
            <person name="Naranjo-Ortiz M."/>
            <person name="Looney B."/>
            <person name="Konkel Z."/>
            <person name="Slot J.C."/>
            <person name="Sakamoto Y."/>
            <person name="Steenwyk J.L."/>
            <person name="Rokas A."/>
            <person name="Carro J."/>
            <person name="Camarero S."/>
            <person name="Ferreira P."/>
            <person name="Molpeceres G."/>
            <person name="Ruiz-Duenas F.J."/>
            <person name="Serrano A."/>
            <person name="Henrissat B."/>
            <person name="Drula E."/>
            <person name="Hughes K.W."/>
            <person name="Mata J.L."/>
            <person name="Ishikawa N.K."/>
            <person name="Vargas-Isla R."/>
            <person name="Ushijima S."/>
            <person name="Smith C.A."/>
            <person name="Ahrendt S."/>
            <person name="Andreopoulos W."/>
            <person name="He G."/>
            <person name="Labutti K."/>
            <person name="Lipzen A."/>
            <person name="Ng V."/>
            <person name="Sandor L."/>
            <person name="Barry K."/>
            <person name="Martinez A.T."/>
            <person name="Xiao Y."/>
            <person name="Gibbons J.G."/>
            <person name="Terashima K."/>
            <person name="Hibbett D.S."/>
            <person name="Grigoriev I.V."/>
        </authorList>
    </citation>
    <scope>NUCLEOTIDE SEQUENCE</scope>
    <source>
        <strain evidence="1">TFB9207</strain>
    </source>
</reference>
<organism evidence="1 2">
    <name type="scientific">Lentinula raphanica</name>
    <dbReference type="NCBI Taxonomy" id="153919"/>
    <lineage>
        <taxon>Eukaryota</taxon>
        <taxon>Fungi</taxon>
        <taxon>Dikarya</taxon>
        <taxon>Basidiomycota</taxon>
        <taxon>Agaricomycotina</taxon>
        <taxon>Agaricomycetes</taxon>
        <taxon>Agaricomycetidae</taxon>
        <taxon>Agaricales</taxon>
        <taxon>Marasmiineae</taxon>
        <taxon>Omphalotaceae</taxon>
        <taxon>Lentinula</taxon>
    </lineage>
</organism>
<comment type="caution">
    <text evidence="1">The sequence shown here is derived from an EMBL/GenBank/DDBJ whole genome shotgun (WGS) entry which is preliminary data.</text>
</comment>
<sequence>MLQIFPMVTRLRYTLFTPSHSRFSTPTSSRITAANEVFCWPKSILNVQRSTFESLFESSLSSLSDPSEIVAHTLKLNMLVTPLLKYLMPFSLLFGVLAMAAPVGQQGTNNQENTRAEVKGTFLKTEVEHSVPTVKVPAQAAKNAAQTFFTLAFGALLELQHASWSEKSPPPRFAKKWGGSADIVKLNGGSLAQQISVTGLPAMAFKNCAKVESKTRYKVLISWLRQTVSGVWKLADGCWIEIKDNKVKIVKNNRVVRDPRKPKVC</sequence>
<dbReference type="AlphaFoldDB" id="A0AA38UCN8"/>
<gene>
    <name evidence="1" type="ORF">F5878DRAFT_401567</name>
</gene>
<proteinExistence type="predicted"/>
<accession>A0AA38UCN8</accession>
<dbReference type="EMBL" id="MU806668">
    <property type="protein sequence ID" value="KAJ3833582.1"/>
    <property type="molecule type" value="Genomic_DNA"/>
</dbReference>